<organism evidence="4 5">
    <name type="scientific">Sedimentimonas flavescens</name>
    <dbReference type="NCBI Taxonomy" id="2851012"/>
    <lineage>
        <taxon>Bacteria</taxon>
        <taxon>Pseudomonadati</taxon>
        <taxon>Pseudomonadota</taxon>
        <taxon>Alphaproteobacteria</taxon>
        <taxon>Rhodobacterales</taxon>
        <taxon>Rhodobacter group</taxon>
        <taxon>Sedimentimonas</taxon>
    </lineage>
</organism>
<dbReference type="PANTHER" id="PTHR13778">
    <property type="entry name" value="GLYCOSYLTRANSFERASE 8 DOMAIN-CONTAINING PROTEIN"/>
    <property type="match status" value="1"/>
</dbReference>
<comment type="caution">
    <text evidence="4">The sequence shown here is derived from an EMBL/GenBank/DDBJ whole genome shotgun (WGS) entry which is preliminary data.</text>
</comment>
<evidence type="ECO:0000256" key="3">
    <source>
        <dbReference type="ARBA" id="ARBA00022723"/>
    </source>
</evidence>
<keyword evidence="1" id="KW-0328">Glycosyltransferase</keyword>
<keyword evidence="2" id="KW-0808">Transferase</keyword>
<evidence type="ECO:0000256" key="1">
    <source>
        <dbReference type="ARBA" id="ARBA00022676"/>
    </source>
</evidence>
<dbReference type="Pfam" id="PF01501">
    <property type="entry name" value="Glyco_transf_8"/>
    <property type="match status" value="1"/>
</dbReference>
<dbReference type="CDD" id="cd04194">
    <property type="entry name" value="GT8_A4GalT_like"/>
    <property type="match status" value="1"/>
</dbReference>
<protein>
    <submittedName>
        <fullName evidence="4">Glycosyltransferase family 8 protein</fullName>
    </submittedName>
</protein>
<reference evidence="4 5" key="1">
    <citation type="submission" date="2022-10" db="EMBL/GenBank/DDBJ databases">
        <title>Sinirhodobacter sp. nov., isolated from ocean surface sediments.</title>
        <authorList>
            <person name="He W."/>
            <person name="Wang L."/>
            <person name="Zhang D.-F."/>
        </authorList>
    </citation>
    <scope>NUCLEOTIDE SEQUENCE [LARGE SCALE GENOMIC DNA]</scope>
    <source>
        <strain evidence="4 5">WL0115</strain>
    </source>
</reference>
<dbReference type="InterPro" id="IPR050748">
    <property type="entry name" value="Glycosyltrans_8_dom-fam"/>
</dbReference>
<dbReference type="InterPro" id="IPR029044">
    <property type="entry name" value="Nucleotide-diphossugar_trans"/>
</dbReference>
<name>A0ABT2ZZN5_9RHOB</name>
<dbReference type="RefSeq" id="WP_263847919.1">
    <property type="nucleotide sequence ID" value="NZ_JAOWKW010000007.1"/>
</dbReference>
<dbReference type="Gene3D" id="3.90.550.10">
    <property type="entry name" value="Spore Coat Polysaccharide Biosynthesis Protein SpsA, Chain A"/>
    <property type="match status" value="1"/>
</dbReference>
<dbReference type="Proteomes" id="UP001526166">
    <property type="component" value="Unassembled WGS sequence"/>
</dbReference>
<keyword evidence="3" id="KW-0479">Metal-binding</keyword>
<evidence type="ECO:0000313" key="5">
    <source>
        <dbReference type="Proteomes" id="UP001526166"/>
    </source>
</evidence>
<dbReference type="PANTHER" id="PTHR13778:SF47">
    <property type="entry name" value="LIPOPOLYSACCHARIDE 1,3-GALACTOSYLTRANSFERASE"/>
    <property type="match status" value="1"/>
</dbReference>
<gene>
    <name evidence="4" type="ORF">OE699_10095</name>
</gene>
<dbReference type="EMBL" id="JAOWKW010000007">
    <property type="protein sequence ID" value="MCV2879207.1"/>
    <property type="molecule type" value="Genomic_DNA"/>
</dbReference>
<evidence type="ECO:0000313" key="4">
    <source>
        <dbReference type="EMBL" id="MCV2879207.1"/>
    </source>
</evidence>
<sequence length="310" mass="36005">MLDVDVMFCFDDRILTGAGVSILSMLDHADEDTRYRIHVMHPGLSKNIQSALLELVEGSRHKMNFYHIPASRFRDVPKNSGSWTEIVYYRLLASEILSGLSRVIYSDVDVFIKKDLASVFEIDLSDCEWGGVAAERNCPDAIMHKYFPENSKEFIYFSGFMVMNLDLMRGNDAVNRYFSGIEEFGRRLKFFDLDLLNICTTQVARVPFSYCVLETIYEANDVTSARDYGFLQSVYSVAELEAARDKPAIIHYAGKRGKPWQRRDVPTDFFSVERRLPKRLQRKTFRDFRKRWLSRKGQAHLMSRTPVERI</sequence>
<evidence type="ECO:0000256" key="2">
    <source>
        <dbReference type="ARBA" id="ARBA00022679"/>
    </source>
</evidence>
<accession>A0ABT2ZZN5</accession>
<keyword evidence="5" id="KW-1185">Reference proteome</keyword>
<proteinExistence type="predicted"/>
<dbReference type="SUPFAM" id="SSF53448">
    <property type="entry name" value="Nucleotide-diphospho-sugar transferases"/>
    <property type="match status" value="1"/>
</dbReference>
<dbReference type="InterPro" id="IPR002495">
    <property type="entry name" value="Glyco_trans_8"/>
</dbReference>